<evidence type="ECO:0000313" key="9">
    <source>
        <dbReference type="Proteomes" id="UP000275232"/>
    </source>
</evidence>
<evidence type="ECO:0000256" key="7">
    <source>
        <dbReference type="HAMAP-Rule" id="MF_00090"/>
    </source>
</evidence>
<dbReference type="AlphaFoldDB" id="A0A3N5DQ20"/>
<dbReference type="EC" id="2.1.1.77" evidence="7"/>
<dbReference type="SUPFAM" id="SSF53335">
    <property type="entry name" value="S-adenosyl-L-methionine-dependent methyltransferases"/>
    <property type="match status" value="1"/>
</dbReference>
<dbReference type="PROSITE" id="PS01279">
    <property type="entry name" value="PCMT"/>
    <property type="match status" value="1"/>
</dbReference>
<dbReference type="NCBIfam" id="NF001453">
    <property type="entry name" value="PRK00312.1"/>
    <property type="match status" value="1"/>
</dbReference>
<evidence type="ECO:0000256" key="1">
    <source>
        <dbReference type="ARBA" id="ARBA00004496"/>
    </source>
</evidence>
<dbReference type="HAMAP" id="MF_00090">
    <property type="entry name" value="PIMT"/>
    <property type="match status" value="1"/>
</dbReference>
<proteinExistence type="inferred from homology"/>
<dbReference type="CDD" id="cd02440">
    <property type="entry name" value="AdoMet_MTases"/>
    <property type="match status" value="1"/>
</dbReference>
<dbReference type="FunFam" id="3.40.50.150:FF:000010">
    <property type="entry name" value="Protein-L-isoaspartate O-methyltransferase"/>
    <property type="match status" value="1"/>
</dbReference>
<comment type="similarity">
    <text evidence="2 7">Belongs to the methyltransferase superfamily. L-isoaspartyl/D-aspartyl protein methyltransferase family.</text>
</comment>
<protein>
    <recommendedName>
        <fullName evidence="7">Protein-L-isoaspartate O-methyltransferase</fullName>
        <ecNumber evidence="7">2.1.1.77</ecNumber>
    </recommendedName>
    <alternativeName>
        <fullName evidence="7">L-isoaspartyl protein carboxyl methyltransferase</fullName>
    </alternativeName>
    <alternativeName>
        <fullName evidence="7">Protein L-isoaspartyl methyltransferase</fullName>
    </alternativeName>
    <alternativeName>
        <fullName evidence="7">Protein-beta-aspartate methyltransferase</fullName>
        <shortName evidence="7">PIMT</shortName>
    </alternativeName>
</protein>
<comment type="caution">
    <text evidence="8">The sequence shown here is derived from an EMBL/GenBank/DDBJ whole genome shotgun (WGS) entry which is preliminary data.</text>
</comment>
<evidence type="ECO:0000313" key="8">
    <source>
        <dbReference type="EMBL" id="RPF71241.1"/>
    </source>
</evidence>
<name>A0A3N5DQ20_9SPHN</name>
<reference evidence="8 9" key="1">
    <citation type="submission" date="2018-11" db="EMBL/GenBank/DDBJ databases">
        <title>Erythrobacter spongiae sp. nov., isolated from a marine sponge.</title>
        <authorList>
            <person name="Zhuang L."/>
            <person name="Luo L."/>
        </authorList>
    </citation>
    <scope>NUCLEOTIDE SEQUENCE [LARGE SCALE GENOMIC DNA]</scope>
    <source>
        <strain evidence="8 9">HN-E23</strain>
    </source>
</reference>
<dbReference type="GO" id="GO:0004719">
    <property type="term" value="F:protein-L-isoaspartate (D-aspartate) O-methyltransferase activity"/>
    <property type="evidence" value="ECO:0007669"/>
    <property type="project" value="UniProtKB-UniRule"/>
</dbReference>
<keyword evidence="9" id="KW-1185">Reference proteome</keyword>
<dbReference type="GO" id="GO:0032259">
    <property type="term" value="P:methylation"/>
    <property type="evidence" value="ECO:0007669"/>
    <property type="project" value="UniProtKB-KW"/>
</dbReference>
<accession>A0A3N5DQ20</accession>
<dbReference type="RefSeq" id="WP_123879499.1">
    <property type="nucleotide sequence ID" value="NZ_RPFZ01000001.1"/>
</dbReference>
<keyword evidence="3 7" id="KW-0963">Cytoplasm</keyword>
<evidence type="ECO:0000256" key="5">
    <source>
        <dbReference type="ARBA" id="ARBA00022679"/>
    </source>
</evidence>
<evidence type="ECO:0000256" key="6">
    <source>
        <dbReference type="ARBA" id="ARBA00022691"/>
    </source>
</evidence>
<sequence>MTTIESQRSAMVESQLRARGISDPHVLDAMATIPREAFVEDDDRSRAYEDRALSIAAGQTISQPYVVALMLEAARLTPEARVLEVGAGSGYAAAVAAQICAHVHAVEFHAELADLARGRLATLGIGNVTVINADGSQGLSDFAPFDAILVAAGVDEAPDPLKRQLTVGGRLVIPLGDTRSQALCVIERTGPEDWRETSLGGVRFVPLVGEHGR</sequence>
<dbReference type="Proteomes" id="UP000275232">
    <property type="component" value="Unassembled WGS sequence"/>
</dbReference>
<dbReference type="PANTHER" id="PTHR11579">
    <property type="entry name" value="PROTEIN-L-ISOASPARTATE O-METHYLTRANSFERASE"/>
    <property type="match status" value="1"/>
</dbReference>
<organism evidence="8 9">
    <name type="scientific">Aurantiacibacter spongiae</name>
    <dbReference type="NCBI Taxonomy" id="2488860"/>
    <lineage>
        <taxon>Bacteria</taxon>
        <taxon>Pseudomonadati</taxon>
        <taxon>Pseudomonadota</taxon>
        <taxon>Alphaproteobacteria</taxon>
        <taxon>Sphingomonadales</taxon>
        <taxon>Erythrobacteraceae</taxon>
        <taxon>Aurantiacibacter</taxon>
    </lineage>
</organism>
<dbReference type="OrthoDB" id="9810066at2"/>
<gene>
    <name evidence="7" type="primary">pcm</name>
    <name evidence="8" type="ORF">EG799_06180</name>
</gene>
<keyword evidence="6 7" id="KW-0949">S-adenosyl-L-methionine</keyword>
<dbReference type="GO" id="GO:0005737">
    <property type="term" value="C:cytoplasm"/>
    <property type="evidence" value="ECO:0007669"/>
    <property type="project" value="UniProtKB-SubCell"/>
</dbReference>
<keyword evidence="4 7" id="KW-0489">Methyltransferase</keyword>
<feature type="active site" evidence="7">
    <location>
        <position position="62"/>
    </location>
</feature>
<keyword evidence="5 7" id="KW-0808">Transferase</keyword>
<comment type="function">
    <text evidence="7">Catalyzes the methyl esterification of L-isoaspartyl residues in peptides and proteins that result from spontaneous decomposition of normal L-aspartyl and L-asparaginyl residues. It plays a role in the repair and/or degradation of damaged proteins.</text>
</comment>
<comment type="catalytic activity">
    <reaction evidence="7">
        <text>[protein]-L-isoaspartate + S-adenosyl-L-methionine = [protein]-L-isoaspartate alpha-methyl ester + S-adenosyl-L-homocysteine</text>
        <dbReference type="Rhea" id="RHEA:12705"/>
        <dbReference type="Rhea" id="RHEA-COMP:12143"/>
        <dbReference type="Rhea" id="RHEA-COMP:12144"/>
        <dbReference type="ChEBI" id="CHEBI:57856"/>
        <dbReference type="ChEBI" id="CHEBI:59789"/>
        <dbReference type="ChEBI" id="CHEBI:90596"/>
        <dbReference type="ChEBI" id="CHEBI:90598"/>
        <dbReference type="EC" id="2.1.1.77"/>
    </reaction>
</comment>
<dbReference type="InterPro" id="IPR029063">
    <property type="entry name" value="SAM-dependent_MTases_sf"/>
</dbReference>
<comment type="subcellular location">
    <subcellularLocation>
        <location evidence="1 7">Cytoplasm</location>
    </subcellularLocation>
</comment>
<dbReference type="PANTHER" id="PTHR11579:SF0">
    <property type="entry name" value="PROTEIN-L-ISOASPARTATE(D-ASPARTATE) O-METHYLTRANSFERASE"/>
    <property type="match status" value="1"/>
</dbReference>
<evidence type="ECO:0000256" key="3">
    <source>
        <dbReference type="ARBA" id="ARBA00022490"/>
    </source>
</evidence>
<dbReference type="GO" id="GO:0030091">
    <property type="term" value="P:protein repair"/>
    <property type="evidence" value="ECO:0007669"/>
    <property type="project" value="UniProtKB-UniRule"/>
</dbReference>
<dbReference type="InterPro" id="IPR000682">
    <property type="entry name" value="PCMT"/>
</dbReference>
<dbReference type="Gene3D" id="3.40.50.150">
    <property type="entry name" value="Vaccinia Virus protein VP39"/>
    <property type="match status" value="1"/>
</dbReference>
<dbReference type="NCBIfam" id="TIGR00080">
    <property type="entry name" value="pimt"/>
    <property type="match status" value="1"/>
</dbReference>
<dbReference type="Pfam" id="PF01135">
    <property type="entry name" value="PCMT"/>
    <property type="match status" value="1"/>
</dbReference>
<evidence type="ECO:0000256" key="4">
    <source>
        <dbReference type="ARBA" id="ARBA00022603"/>
    </source>
</evidence>
<evidence type="ECO:0000256" key="2">
    <source>
        <dbReference type="ARBA" id="ARBA00005369"/>
    </source>
</evidence>
<dbReference type="EMBL" id="RPFZ01000001">
    <property type="protein sequence ID" value="RPF71241.1"/>
    <property type="molecule type" value="Genomic_DNA"/>
</dbReference>